<sequence length="54" mass="6819">MFENHLQEENAELRRRNEELGKEIERQNEVIKSQNWRLLYLLSYDDRRRSIHVY</sequence>
<protein>
    <submittedName>
        <fullName evidence="2">Bacteriophage SPP1 complete nucleotide sequence</fullName>
    </submittedName>
</protein>
<dbReference type="GeneID" id="955310"/>
<organism evidence="2 3">
    <name type="scientific">Bacillus phage SPP1</name>
    <name type="common">Bacteriophage SPP1</name>
    <dbReference type="NCBI Taxonomy" id="10724"/>
    <lineage>
        <taxon>Viruses</taxon>
        <taxon>Duplodnaviria</taxon>
        <taxon>Heunggongvirae</taxon>
        <taxon>Uroviricota</taxon>
        <taxon>Caudoviricetes</taxon>
        <taxon>Trautnerviridae</taxon>
        <taxon>Polsinellivirinae</taxon>
        <taxon>Rivavirus</taxon>
        <taxon>Rivavirus SPP1</taxon>
    </lineage>
</organism>
<dbReference type="Proteomes" id="UP000002559">
    <property type="component" value="Segment"/>
</dbReference>
<proteinExistence type="predicted"/>
<dbReference type="RefSeq" id="NP_690709.1">
    <property type="nucleotide sequence ID" value="NC_004166.2"/>
</dbReference>
<dbReference type="KEGG" id="vg:955310"/>
<evidence type="ECO:0000313" key="3">
    <source>
        <dbReference type="Proteomes" id="UP000002559"/>
    </source>
</evidence>
<reference evidence="3" key="1">
    <citation type="journal article" date="1997" name="Gene">
        <title>The complete nucleotide sequence and functional organization of Bacillus subtilis bacteriophage SPP1.</title>
        <authorList>
            <person name="Alonso J.C."/>
            <person name="Luder G."/>
            <person name="Stiege A.C."/>
            <person name="Chai S."/>
            <person name="Weise F."/>
            <person name="Trautner T.A."/>
        </authorList>
    </citation>
    <scope>NUCLEOTIDE SEQUENCE [LARGE SCALE GENOMIC DNA]</scope>
</reference>
<name>O48478_BPSPP</name>
<feature type="coiled-coil region" evidence="1">
    <location>
        <begin position="3"/>
        <end position="30"/>
    </location>
</feature>
<evidence type="ECO:0000256" key="1">
    <source>
        <dbReference type="SAM" id="Coils"/>
    </source>
</evidence>
<organismHost>
    <name type="scientific">Bacillus subtilis</name>
    <dbReference type="NCBI Taxonomy" id="1423"/>
</organismHost>
<keyword evidence="3" id="KW-1185">Reference proteome</keyword>
<accession>O48478</accession>
<evidence type="ECO:0000313" key="2">
    <source>
        <dbReference type="EMBL" id="CAA66525.1"/>
    </source>
</evidence>
<dbReference type="EMBL" id="X97918">
    <property type="protein sequence ID" value="CAA66525.1"/>
    <property type="molecule type" value="Genomic_DNA"/>
</dbReference>
<keyword evidence="1" id="KW-0175">Coiled coil</keyword>
<dbReference type="PIR" id="T42318">
    <property type="entry name" value="T42318"/>
</dbReference>